<evidence type="ECO:0000313" key="1">
    <source>
        <dbReference type="EMBL" id="CRK93549.1"/>
    </source>
</evidence>
<organism evidence="1 2">
    <name type="scientific">Clunio marinus</name>
    <dbReference type="NCBI Taxonomy" id="568069"/>
    <lineage>
        <taxon>Eukaryota</taxon>
        <taxon>Metazoa</taxon>
        <taxon>Ecdysozoa</taxon>
        <taxon>Arthropoda</taxon>
        <taxon>Hexapoda</taxon>
        <taxon>Insecta</taxon>
        <taxon>Pterygota</taxon>
        <taxon>Neoptera</taxon>
        <taxon>Endopterygota</taxon>
        <taxon>Diptera</taxon>
        <taxon>Nematocera</taxon>
        <taxon>Chironomoidea</taxon>
        <taxon>Chironomidae</taxon>
        <taxon>Clunio</taxon>
    </lineage>
</organism>
<sequence>MNHLCQQDHEPANVFIVEHFYVGEVLMLKKLYKNYSQYFNKSFAIFCTSIIMRAELDVLNLI</sequence>
<dbReference type="AlphaFoldDB" id="A0A1J1HZU7"/>
<reference evidence="1 2" key="1">
    <citation type="submission" date="2015-04" db="EMBL/GenBank/DDBJ databases">
        <authorList>
            <person name="Syromyatnikov M.Y."/>
            <person name="Popov V.N."/>
        </authorList>
    </citation>
    <scope>NUCLEOTIDE SEQUENCE [LARGE SCALE GENOMIC DNA]</scope>
</reference>
<accession>A0A1J1HZU7</accession>
<dbReference type="EMBL" id="CVRI01000037">
    <property type="protein sequence ID" value="CRK93549.1"/>
    <property type="molecule type" value="Genomic_DNA"/>
</dbReference>
<keyword evidence="2" id="KW-1185">Reference proteome</keyword>
<dbReference type="Proteomes" id="UP000183832">
    <property type="component" value="Unassembled WGS sequence"/>
</dbReference>
<proteinExistence type="predicted"/>
<gene>
    <name evidence="1" type="ORF">CLUMA_CG007082</name>
</gene>
<name>A0A1J1HZU7_9DIPT</name>
<evidence type="ECO:0000313" key="2">
    <source>
        <dbReference type="Proteomes" id="UP000183832"/>
    </source>
</evidence>
<protein>
    <submittedName>
        <fullName evidence="1">CLUMA_CG007082, isoform A</fullName>
    </submittedName>
</protein>